<reference evidence="1" key="1">
    <citation type="submission" date="2014-11" db="EMBL/GenBank/DDBJ databases">
        <authorList>
            <person name="Amaro Gonzalez C."/>
        </authorList>
    </citation>
    <scope>NUCLEOTIDE SEQUENCE</scope>
</reference>
<dbReference type="AlphaFoldDB" id="A0A0E9QRV8"/>
<proteinExistence type="predicted"/>
<name>A0A0E9QRV8_ANGAN</name>
<protein>
    <submittedName>
        <fullName evidence="1">Uncharacterized protein</fullName>
    </submittedName>
</protein>
<sequence length="61" mass="6966">MSIHSQSELKRMQTYTKHGSISLSAFSMINVQGSYSKLWIFLSVCENVPLVVNKVALYRPF</sequence>
<reference evidence="1" key="2">
    <citation type="journal article" date="2015" name="Fish Shellfish Immunol.">
        <title>Early steps in the European eel (Anguilla anguilla)-Vibrio vulnificus interaction in the gills: Role of the RtxA13 toxin.</title>
        <authorList>
            <person name="Callol A."/>
            <person name="Pajuelo D."/>
            <person name="Ebbesson L."/>
            <person name="Teles M."/>
            <person name="MacKenzie S."/>
            <person name="Amaro C."/>
        </authorList>
    </citation>
    <scope>NUCLEOTIDE SEQUENCE</scope>
</reference>
<accession>A0A0E9QRV8</accession>
<organism evidence="1">
    <name type="scientific">Anguilla anguilla</name>
    <name type="common">European freshwater eel</name>
    <name type="synonym">Muraena anguilla</name>
    <dbReference type="NCBI Taxonomy" id="7936"/>
    <lineage>
        <taxon>Eukaryota</taxon>
        <taxon>Metazoa</taxon>
        <taxon>Chordata</taxon>
        <taxon>Craniata</taxon>
        <taxon>Vertebrata</taxon>
        <taxon>Euteleostomi</taxon>
        <taxon>Actinopterygii</taxon>
        <taxon>Neopterygii</taxon>
        <taxon>Teleostei</taxon>
        <taxon>Anguilliformes</taxon>
        <taxon>Anguillidae</taxon>
        <taxon>Anguilla</taxon>
    </lineage>
</organism>
<evidence type="ECO:0000313" key="1">
    <source>
        <dbReference type="EMBL" id="JAH18823.1"/>
    </source>
</evidence>
<dbReference type="EMBL" id="GBXM01089754">
    <property type="protein sequence ID" value="JAH18823.1"/>
    <property type="molecule type" value="Transcribed_RNA"/>
</dbReference>